<feature type="transmembrane region" description="Helical" evidence="1">
    <location>
        <begin position="21"/>
        <end position="41"/>
    </location>
</feature>
<keyword evidence="1" id="KW-0812">Transmembrane</keyword>
<gene>
    <name evidence="2" type="ORF">LRU_00404</name>
</gene>
<dbReference type="EMBL" id="AFOJ01000002">
    <property type="protein sequence ID" value="EGM53268.1"/>
    <property type="molecule type" value="Genomic_DNA"/>
</dbReference>
<protein>
    <submittedName>
        <fullName evidence="2">Uncharacterized protein</fullName>
    </submittedName>
</protein>
<evidence type="ECO:0000313" key="3">
    <source>
        <dbReference type="Proteomes" id="UP000002971"/>
    </source>
</evidence>
<name>F7QYB7_9LACO</name>
<keyword evidence="1" id="KW-0472">Membrane</keyword>
<comment type="caution">
    <text evidence="2">The sequence shown here is derived from an EMBL/GenBank/DDBJ whole genome shotgun (WGS) entry which is preliminary data.</text>
</comment>
<dbReference type="Proteomes" id="UP000002971">
    <property type="component" value="Unassembled WGS sequence"/>
</dbReference>
<sequence>MCFFQTCPMRKNYKRLRKLYISFYIWKIKSFFELTVIQNILI</sequence>
<accession>F7QYB7</accession>
<reference evidence="2 3" key="1">
    <citation type="journal article" date="2011" name="J. Bacteriol.">
        <title>Genome Sequence of Lactobacillus ruminis SPM0211, Isolated from a Fecal Sample from a Healthy Korean.</title>
        <authorList>
            <person name="Lee S."/>
            <person name="Cho Y.J."/>
            <person name="Lee A.H."/>
            <person name="Chun J."/>
            <person name="Ha N.J."/>
            <person name="Ko G."/>
        </authorList>
    </citation>
    <scope>NUCLEOTIDE SEQUENCE [LARGE SCALE GENOMIC DNA]</scope>
    <source>
        <strain evidence="2 3">SPM0211</strain>
    </source>
</reference>
<dbReference type="AlphaFoldDB" id="F7QYB7"/>
<proteinExistence type="predicted"/>
<keyword evidence="1" id="KW-1133">Transmembrane helix</keyword>
<evidence type="ECO:0000313" key="2">
    <source>
        <dbReference type="EMBL" id="EGM53268.1"/>
    </source>
</evidence>
<organism evidence="2 3">
    <name type="scientific">Ligilactobacillus ruminis SPM0211</name>
    <dbReference type="NCBI Taxonomy" id="1040964"/>
    <lineage>
        <taxon>Bacteria</taxon>
        <taxon>Bacillati</taxon>
        <taxon>Bacillota</taxon>
        <taxon>Bacilli</taxon>
        <taxon>Lactobacillales</taxon>
        <taxon>Lactobacillaceae</taxon>
        <taxon>Ligilactobacillus</taxon>
    </lineage>
</organism>
<evidence type="ECO:0000256" key="1">
    <source>
        <dbReference type="SAM" id="Phobius"/>
    </source>
</evidence>